<feature type="compositionally biased region" description="Basic and acidic residues" evidence="1">
    <location>
        <begin position="118"/>
        <end position="128"/>
    </location>
</feature>
<organism evidence="2 3">
    <name type="scientific">Ophiophagus hannah</name>
    <name type="common">King cobra</name>
    <name type="synonym">Naja hannah</name>
    <dbReference type="NCBI Taxonomy" id="8665"/>
    <lineage>
        <taxon>Eukaryota</taxon>
        <taxon>Metazoa</taxon>
        <taxon>Chordata</taxon>
        <taxon>Craniata</taxon>
        <taxon>Vertebrata</taxon>
        <taxon>Euteleostomi</taxon>
        <taxon>Lepidosauria</taxon>
        <taxon>Squamata</taxon>
        <taxon>Bifurcata</taxon>
        <taxon>Unidentata</taxon>
        <taxon>Episquamata</taxon>
        <taxon>Toxicofera</taxon>
        <taxon>Serpentes</taxon>
        <taxon>Colubroidea</taxon>
        <taxon>Elapidae</taxon>
        <taxon>Elapinae</taxon>
        <taxon>Ophiophagus</taxon>
    </lineage>
</organism>
<accession>V8PDH3</accession>
<reference evidence="2 3" key="1">
    <citation type="journal article" date="2013" name="Proc. Natl. Acad. Sci. U.S.A.">
        <title>The king cobra genome reveals dynamic gene evolution and adaptation in the snake venom system.</title>
        <authorList>
            <person name="Vonk F.J."/>
            <person name="Casewell N.R."/>
            <person name="Henkel C.V."/>
            <person name="Heimberg A.M."/>
            <person name="Jansen H.J."/>
            <person name="McCleary R.J."/>
            <person name="Kerkkamp H.M."/>
            <person name="Vos R.A."/>
            <person name="Guerreiro I."/>
            <person name="Calvete J.J."/>
            <person name="Wuster W."/>
            <person name="Woods A.E."/>
            <person name="Logan J.M."/>
            <person name="Harrison R.A."/>
            <person name="Castoe T.A."/>
            <person name="de Koning A.P."/>
            <person name="Pollock D.D."/>
            <person name="Yandell M."/>
            <person name="Calderon D."/>
            <person name="Renjifo C."/>
            <person name="Currier R.B."/>
            <person name="Salgado D."/>
            <person name="Pla D."/>
            <person name="Sanz L."/>
            <person name="Hyder A.S."/>
            <person name="Ribeiro J.M."/>
            <person name="Arntzen J.W."/>
            <person name="van den Thillart G.E."/>
            <person name="Boetzer M."/>
            <person name="Pirovano W."/>
            <person name="Dirks R.P."/>
            <person name="Spaink H.P."/>
            <person name="Duboule D."/>
            <person name="McGlinn E."/>
            <person name="Kini R.M."/>
            <person name="Richardson M.K."/>
        </authorList>
    </citation>
    <scope>NUCLEOTIDE SEQUENCE</scope>
    <source>
        <tissue evidence="2">Blood</tissue>
    </source>
</reference>
<evidence type="ECO:0000256" key="1">
    <source>
        <dbReference type="SAM" id="MobiDB-lite"/>
    </source>
</evidence>
<proteinExistence type="predicted"/>
<feature type="non-terminal residue" evidence="2">
    <location>
        <position position="1"/>
    </location>
</feature>
<protein>
    <submittedName>
        <fullName evidence="2">Uncharacterized protein</fullName>
    </submittedName>
</protein>
<evidence type="ECO:0000313" key="2">
    <source>
        <dbReference type="EMBL" id="ETE71986.1"/>
    </source>
</evidence>
<sequence>MVYFFWQPSALTGVCLSFSRFGITVPGRNVSQSKENIKVIFQRVFQDDEAPKTRQKFTNRSESEGEDEQLTESRRVAQLAMEETGEGQSQAGQSRKEVEQGKGGLDEDQGPPSPHPMAHREERRREQCGLRGLRGKKGP</sequence>
<name>V8PDH3_OPHHA</name>
<dbReference type="EMBL" id="AZIM01000288">
    <property type="protein sequence ID" value="ETE71986.1"/>
    <property type="molecule type" value="Genomic_DNA"/>
</dbReference>
<gene>
    <name evidence="2" type="ORF">L345_02187</name>
</gene>
<comment type="caution">
    <text evidence="2">The sequence shown here is derived from an EMBL/GenBank/DDBJ whole genome shotgun (WGS) entry which is preliminary data.</text>
</comment>
<evidence type="ECO:0000313" key="3">
    <source>
        <dbReference type="Proteomes" id="UP000018936"/>
    </source>
</evidence>
<dbReference type="Proteomes" id="UP000018936">
    <property type="component" value="Unassembled WGS sequence"/>
</dbReference>
<feature type="region of interest" description="Disordered" evidence="1">
    <location>
        <begin position="49"/>
        <end position="139"/>
    </location>
</feature>
<dbReference type="AlphaFoldDB" id="V8PDH3"/>
<keyword evidence="3" id="KW-1185">Reference proteome</keyword>